<gene>
    <name evidence="2" type="ORF">ALC60_13529</name>
</gene>
<keyword evidence="1" id="KW-0812">Transmembrane</keyword>
<accession>A0A151WHW3</accession>
<reference evidence="2 3" key="1">
    <citation type="submission" date="2015-09" db="EMBL/GenBank/DDBJ databases">
        <title>Trachymyrmex zeteki WGS genome.</title>
        <authorList>
            <person name="Nygaard S."/>
            <person name="Hu H."/>
            <person name="Boomsma J."/>
            <person name="Zhang G."/>
        </authorList>
    </citation>
    <scope>NUCLEOTIDE SEQUENCE [LARGE SCALE GENOMIC DNA]</scope>
    <source>
        <strain evidence="2">Tzet28-1</strain>
        <tissue evidence="2">Whole body</tissue>
    </source>
</reference>
<organism evidence="2 3">
    <name type="scientific">Mycetomoellerius zeteki</name>
    <dbReference type="NCBI Taxonomy" id="64791"/>
    <lineage>
        <taxon>Eukaryota</taxon>
        <taxon>Metazoa</taxon>
        <taxon>Ecdysozoa</taxon>
        <taxon>Arthropoda</taxon>
        <taxon>Hexapoda</taxon>
        <taxon>Insecta</taxon>
        <taxon>Pterygota</taxon>
        <taxon>Neoptera</taxon>
        <taxon>Endopterygota</taxon>
        <taxon>Hymenoptera</taxon>
        <taxon>Apocrita</taxon>
        <taxon>Aculeata</taxon>
        <taxon>Formicoidea</taxon>
        <taxon>Formicidae</taxon>
        <taxon>Myrmicinae</taxon>
        <taxon>Mycetomoellerius</taxon>
    </lineage>
</organism>
<dbReference type="AlphaFoldDB" id="A0A151WHW3"/>
<feature type="transmembrane region" description="Helical" evidence="1">
    <location>
        <begin position="30"/>
        <end position="48"/>
    </location>
</feature>
<evidence type="ECO:0000313" key="2">
    <source>
        <dbReference type="EMBL" id="KYQ47408.1"/>
    </source>
</evidence>
<dbReference type="Proteomes" id="UP000075809">
    <property type="component" value="Unassembled WGS sequence"/>
</dbReference>
<protein>
    <submittedName>
        <fullName evidence="2">Uncharacterized protein</fullName>
    </submittedName>
</protein>
<evidence type="ECO:0000256" key="1">
    <source>
        <dbReference type="SAM" id="Phobius"/>
    </source>
</evidence>
<keyword evidence="1" id="KW-0472">Membrane</keyword>
<keyword evidence="1" id="KW-1133">Transmembrane helix</keyword>
<sequence length="57" mass="6259">MRSKGQADAPAHRSNPATIGLRFFSPPSSTLFPTFGIAFVFASLDKLFRLRVSIPVH</sequence>
<dbReference type="EMBL" id="KQ983106">
    <property type="protein sequence ID" value="KYQ47408.1"/>
    <property type="molecule type" value="Genomic_DNA"/>
</dbReference>
<keyword evidence="3" id="KW-1185">Reference proteome</keyword>
<evidence type="ECO:0000313" key="3">
    <source>
        <dbReference type="Proteomes" id="UP000075809"/>
    </source>
</evidence>
<proteinExistence type="predicted"/>
<name>A0A151WHW3_9HYME</name>